<keyword evidence="3" id="KW-1185">Reference proteome</keyword>
<proteinExistence type="predicted"/>
<dbReference type="AlphaFoldDB" id="A0AAV3TCJ7"/>
<dbReference type="Proteomes" id="UP001500420">
    <property type="component" value="Unassembled WGS sequence"/>
</dbReference>
<evidence type="ECO:0000313" key="2">
    <source>
        <dbReference type="EMBL" id="GAA0679880.1"/>
    </source>
</evidence>
<keyword evidence="1" id="KW-0812">Transmembrane</keyword>
<organism evidence="2 3">
    <name type="scientific">Natronoarchaeum mannanilyticum</name>
    <dbReference type="NCBI Taxonomy" id="926360"/>
    <lineage>
        <taxon>Archaea</taxon>
        <taxon>Methanobacteriati</taxon>
        <taxon>Methanobacteriota</taxon>
        <taxon>Stenosarchaea group</taxon>
        <taxon>Halobacteria</taxon>
        <taxon>Halobacteriales</taxon>
        <taxon>Natronoarchaeaceae</taxon>
    </lineage>
</organism>
<dbReference type="EMBL" id="BAAADV010000007">
    <property type="protein sequence ID" value="GAA0679880.1"/>
    <property type="molecule type" value="Genomic_DNA"/>
</dbReference>
<evidence type="ECO:0008006" key="4">
    <source>
        <dbReference type="Google" id="ProtNLM"/>
    </source>
</evidence>
<feature type="transmembrane region" description="Helical" evidence="1">
    <location>
        <begin position="126"/>
        <end position="144"/>
    </location>
</feature>
<dbReference type="RefSeq" id="WP_343774959.1">
    <property type="nucleotide sequence ID" value="NZ_BAAADV010000007.1"/>
</dbReference>
<feature type="transmembrane region" description="Helical" evidence="1">
    <location>
        <begin position="164"/>
        <end position="186"/>
    </location>
</feature>
<feature type="transmembrane region" description="Helical" evidence="1">
    <location>
        <begin position="23"/>
        <end position="48"/>
    </location>
</feature>
<evidence type="ECO:0000313" key="3">
    <source>
        <dbReference type="Proteomes" id="UP001500420"/>
    </source>
</evidence>
<sequence length="230" mass="22872">MEPTTQTENHDSPRVEGSGALNAIFDAIVALLIAVPGLGAASAGVAVYRSADAATAEEIVAELEVTATTMTDAELVDAIHSLMVWGGLGLAVTGAVLVVAGIAFAAYSRRVRRRLEGTGLVIDDRIVLAVVGAVVSAVTSFVPFSPLVGGGVAGYVRRGSSGDALRIGALAGIALAAPYALLLVFLAGGAFAANAVTLGLLIVAMLAISSAITVVLSAIGGYAGSAIADR</sequence>
<evidence type="ECO:0000256" key="1">
    <source>
        <dbReference type="SAM" id="Phobius"/>
    </source>
</evidence>
<name>A0AAV3TCJ7_9EURY</name>
<reference evidence="2 3" key="1">
    <citation type="journal article" date="2019" name="Int. J. Syst. Evol. Microbiol.">
        <title>The Global Catalogue of Microorganisms (GCM) 10K type strain sequencing project: providing services to taxonomists for standard genome sequencing and annotation.</title>
        <authorList>
            <consortium name="The Broad Institute Genomics Platform"/>
            <consortium name="The Broad Institute Genome Sequencing Center for Infectious Disease"/>
            <person name="Wu L."/>
            <person name="Ma J."/>
        </authorList>
    </citation>
    <scope>NUCLEOTIDE SEQUENCE [LARGE SCALE GENOMIC DNA]</scope>
    <source>
        <strain evidence="2 3">JCM 16328</strain>
    </source>
</reference>
<gene>
    <name evidence="2" type="ORF">GCM10009020_30690</name>
</gene>
<accession>A0AAV3TCJ7</accession>
<feature type="transmembrane region" description="Helical" evidence="1">
    <location>
        <begin position="82"/>
        <end position="105"/>
    </location>
</feature>
<feature type="transmembrane region" description="Helical" evidence="1">
    <location>
        <begin position="198"/>
        <end position="223"/>
    </location>
</feature>
<keyword evidence="1" id="KW-0472">Membrane</keyword>
<dbReference type="Pfam" id="PF17647">
    <property type="entry name" value="DUF5518"/>
    <property type="match status" value="1"/>
</dbReference>
<keyword evidence="1" id="KW-1133">Transmembrane helix</keyword>
<protein>
    <recommendedName>
        <fullName evidence="4">DUF4013 domain-containing protein</fullName>
    </recommendedName>
</protein>
<comment type="caution">
    <text evidence="2">The sequence shown here is derived from an EMBL/GenBank/DDBJ whole genome shotgun (WGS) entry which is preliminary data.</text>
</comment>
<dbReference type="InterPro" id="IPR040493">
    <property type="entry name" value="DUF5518"/>
</dbReference>